<accession>A0A6I6F129</accession>
<dbReference type="InterPro" id="IPR003661">
    <property type="entry name" value="HisK_dim/P_dom"/>
</dbReference>
<protein>
    <recommendedName>
        <fullName evidence="3">histidine kinase</fullName>
        <ecNumber evidence="3">2.7.13.3</ecNumber>
    </recommendedName>
</protein>
<dbReference type="PANTHER" id="PTHR45528">
    <property type="entry name" value="SENSOR HISTIDINE KINASE CPXA"/>
    <property type="match status" value="1"/>
</dbReference>
<keyword evidence="18" id="KW-1185">Reference proteome</keyword>
<dbReference type="SMART" id="SM00388">
    <property type="entry name" value="HisKA"/>
    <property type="match status" value="1"/>
</dbReference>
<keyword evidence="6" id="KW-0808">Transferase</keyword>
<dbReference type="InterPro" id="IPR003594">
    <property type="entry name" value="HATPase_dom"/>
</dbReference>
<proteinExistence type="predicted"/>
<sequence length="376" mass="42517">MIYVSIFNNDRNVLYTTDNTDKFLSFYDNVNSLSIIDSPHGIVIILNDKLDSNKETYYIQTYKSLAAENLYISTLAAILLGVNLSSLLIIILISSKASRKMLSPIEEMTKTVKTISVEALDTRLNISGSKDELKELAETFNEMIDRIQQSYEQQNQFVSDASHELRTPIAVIQGYASLLSRWGKNDKSVLDEGISAIKSESEGMKNLVENLLFLARGDKNTQRFEKESFLINELIDDLIKETKLIDNKKHNIICSSNDVTHIYADRRLLKEALRIFIDNSVKFTPENGTIKISAYNRINNLELVVEDTGIGISKEDLPFIFNRFYQVDKARTKDKSGNGLGLSIAKWIISKHSGKIFVESQVNKGTKVSINLPIQK</sequence>
<dbReference type="CDD" id="cd06225">
    <property type="entry name" value="HAMP"/>
    <property type="match status" value="1"/>
</dbReference>
<evidence type="ECO:0000256" key="5">
    <source>
        <dbReference type="ARBA" id="ARBA00022553"/>
    </source>
</evidence>
<reference evidence="17 18" key="1">
    <citation type="submission" date="2019-12" db="EMBL/GenBank/DDBJ databases">
        <title>Genome sequenceing of Clostridium bovifaecis.</title>
        <authorList>
            <person name="Yao Y."/>
        </authorList>
    </citation>
    <scope>NUCLEOTIDE SEQUENCE [LARGE SCALE GENOMIC DNA]</scope>
    <source>
        <strain evidence="17 18">BXX</strain>
    </source>
</reference>
<feature type="domain" description="HAMP" evidence="16">
    <location>
        <begin position="99"/>
        <end position="152"/>
    </location>
</feature>
<dbReference type="InterPro" id="IPR004358">
    <property type="entry name" value="Sig_transdc_His_kin-like_C"/>
</dbReference>
<evidence type="ECO:0000256" key="2">
    <source>
        <dbReference type="ARBA" id="ARBA00004651"/>
    </source>
</evidence>
<evidence type="ECO:0000256" key="9">
    <source>
        <dbReference type="ARBA" id="ARBA00022777"/>
    </source>
</evidence>
<comment type="catalytic activity">
    <reaction evidence="1">
        <text>ATP + protein L-histidine = ADP + protein N-phospho-L-histidine.</text>
        <dbReference type="EC" id="2.7.13.3"/>
    </reaction>
</comment>
<dbReference type="SMART" id="SM00304">
    <property type="entry name" value="HAMP"/>
    <property type="match status" value="1"/>
</dbReference>
<dbReference type="Gene3D" id="1.10.287.130">
    <property type="match status" value="1"/>
</dbReference>
<dbReference type="SUPFAM" id="SSF158472">
    <property type="entry name" value="HAMP domain-like"/>
    <property type="match status" value="1"/>
</dbReference>
<dbReference type="GO" id="GO:0005524">
    <property type="term" value="F:ATP binding"/>
    <property type="evidence" value="ECO:0007669"/>
    <property type="project" value="UniProtKB-KW"/>
</dbReference>
<dbReference type="SUPFAM" id="SSF55874">
    <property type="entry name" value="ATPase domain of HSP90 chaperone/DNA topoisomerase II/histidine kinase"/>
    <property type="match status" value="1"/>
</dbReference>
<dbReference type="FunFam" id="3.30.565.10:FF:000006">
    <property type="entry name" value="Sensor histidine kinase WalK"/>
    <property type="match status" value="1"/>
</dbReference>
<evidence type="ECO:0000313" key="17">
    <source>
        <dbReference type="EMBL" id="QGU96201.1"/>
    </source>
</evidence>
<dbReference type="PROSITE" id="PS50885">
    <property type="entry name" value="HAMP"/>
    <property type="match status" value="1"/>
</dbReference>
<evidence type="ECO:0000259" key="16">
    <source>
        <dbReference type="PROSITE" id="PS50885"/>
    </source>
</evidence>
<keyword evidence="4" id="KW-1003">Cell membrane</keyword>
<keyword evidence="9" id="KW-0418">Kinase</keyword>
<dbReference type="EMBL" id="CP046522">
    <property type="protein sequence ID" value="QGU96201.1"/>
    <property type="molecule type" value="Genomic_DNA"/>
</dbReference>
<evidence type="ECO:0000256" key="8">
    <source>
        <dbReference type="ARBA" id="ARBA00022741"/>
    </source>
</evidence>
<dbReference type="Gene3D" id="6.10.340.10">
    <property type="match status" value="1"/>
</dbReference>
<dbReference type="CDD" id="cd00082">
    <property type="entry name" value="HisKA"/>
    <property type="match status" value="1"/>
</dbReference>
<keyword evidence="8" id="KW-0547">Nucleotide-binding</keyword>
<dbReference type="InterPro" id="IPR036890">
    <property type="entry name" value="HATPase_C_sf"/>
</dbReference>
<organism evidence="17 18">
    <name type="scientific">Clostridium bovifaecis</name>
    <dbReference type="NCBI Taxonomy" id="2184719"/>
    <lineage>
        <taxon>Bacteria</taxon>
        <taxon>Bacillati</taxon>
        <taxon>Bacillota</taxon>
        <taxon>Clostridia</taxon>
        <taxon>Eubacteriales</taxon>
        <taxon>Clostridiaceae</taxon>
        <taxon>Clostridium</taxon>
    </lineage>
</organism>
<keyword evidence="12" id="KW-0902">Two-component regulatory system</keyword>
<dbReference type="InterPro" id="IPR005467">
    <property type="entry name" value="His_kinase_dom"/>
</dbReference>
<dbReference type="AlphaFoldDB" id="A0A6I6F129"/>
<evidence type="ECO:0000256" key="11">
    <source>
        <dbReference type="ARBA" id="ARBA00022989"/>
    </source>
</evidence>
<keyword evidence="7 14" id="KW-0812">Transmembrane</keyword>
<evidence type="ECO:0000256" key="14">
    <source>
        <dbReference type="SAM" id="Phobius"/>
    </source>
</evidence>
<evidence type="ECO:0000256" key="13">
    <source>
        <dbReference type="ARBA" id="ARBA00023136"/>
    </source>
</evidence>
<dbReference type="InterPro" id="IPR003660">
    <property type="entry name" value="HAMP_dom"/>
</dbReference>
<keyword evidence="13 14" id="KW-0472">Membrane</keyword>
<dbReference type="GO" id="GO:0005886">
    <property type="term" value="C:plasma membrane"/>
    <property type="evidence" value="ECO:0007669"/>
    <property type="project" value="UniProtKB-SubCell"/>
</dbReference>
<dbReference type="PANTHER" id="PTHR45528:SF1">
    <property type="entry name" value="SENSOR HISTIDINE KINASE CPXA"/>
    <property type="match status" value="1"/>
</dbReference>
<dbReference type="InterPro" id="IPR036097">
    <property type="entry name" value="HisK_dim/P_sf"/>
</dbReference>
<comment type="subcellular location">
    <subcellularLocation>
        <location evidence="2">Cell membrane</location>
        <topology evidence="2">Multi-pass membrane protein</topology>
    </subcellularLocation>
</comment>
<evidence type="ECO:0000256" key="6">
    <source>
        <dbReference type="ARBA" id="ARBA00022679"/>
    </source>
</evidence>
<keyword evidence="5" id="KW-0597">Phosphoprotein</keyword>
<evidence type="ECO:0000256" key="4">
    <source>
        <dbReference type="ARBA" id="ARBA00022475"/>
    </source>
</evidence>
<keyword evidence="10" id="KW-0067">ATP-binding</keyword>
<evidence type="ECO:0000256" key="3">
    <source>
        <dbReference type="ARBA" id="ARBA00012438"/>
    </source>
</evidence>
<dbReference type="SUPFAM" id="SSF47384">
    <property type="entry name" value="Homodimeric domain of signal transducing histidine kinase"/>
    <property type="match status" value="1"/>
</dbReference>
<dbReference type="Gene3D" id="3.30.565.10">
    <property type="entry name" value="Histidine kinase-like ATPase, C-terminal domain"/>
    <property type="match status" value="1"/>
</dbReference>
<feature type="domain" description="Histidine kinase" evidence="15">
    <location>
        <begin position="160"/>
        <end position="376"/>
    </location>
</feature>
<feature type="transmembrane region" description="Helical" evidence="14">
    <location>
        <begin position="70"/>
        <end position="93"/>
    </location>
</feature>
<dbReference type="Pfam" id="PF00512">
    <property type="entry name" value="HisKA"/>
    <property type="match status" value="1"/>
</dbReference>
<evidence type="ECO:0000256" key="1">
    <source>
        <dbReference type="ARBA" id="ARBA00000085"/>
    </source>
</evidence>
<name>A0A6I6F129_9CLOT</name>
<dbReference type="Pfam" id="PF02518">
    <property type="entry name" value="HATPase_c"/>
    <property type="match status" value="1"/>
</dbReference>
<dbReference type="Proteomes" id="UP000422764">
    <property type="component" value="Chromosome"/>
</dbReference>
<dbReference type="Pfam" id="PF00672">
    <property type="entry name" value="HAMP"/>
    <property type="match status" value="1"/>
</dbReference>
<evidence type="ECO:0000259" key="15">
    <source>
        <dbReference type="PROSITE" id="PS50109"/>
    </source>
</evidence>
<dbReference type="PRINTS" id="PR00344">
    <property type="entry name" value="BCTRLSENSOR"/>
</dbReference>
<evidence type="ECO:0000256" key="7">
    <source>
        <dbReference type="ARBA" id="ARBA00022692"/>
    </source>
</evidence>
<dbReference type="PROSITE" id="PS50109">
    <property type="entry name" value="HIS_KIN"/>
    <property type="match status" value="1"/>
</dbReference>
<keyword evidence="11 14" id="KW-1133">Transmembrane helix</keyword>
<dbReference type="InterPro" id="IPR050398">
    <property type="entry name" value="HssS/ArlS-like"/>
</dbReference>
<evidence type="ECO:0000256" key="12">
    <source>
        <dbReference type="ARBA" id="ARBA00023012"/>
    </source>
</evidence>
<dbReference type="EC" id="2.7.13.3" evidence="3"/>
<gene>
    <name evidence="17" type="ORF">GOM49_14830</name>
</gene>
<dbReference type="GO" id="GO:0000155">
    <property type="term" value="F:phosphorelay sensor kinase activity"/>
    <property type="evidence" value="ECO:0007669"/>
    <property type="project" value="InterPro"/>
</dbReference>
<dbReference type="FunFam" id="1.10.287.130:FF:000001">
    <property type="entry name" value="Two-component sensor histidine kinase"/>
    <property type="match status" value="1"/>
</dbReference>
<dbReference type="SMART" id="SM00387">
    <property type="entry name" value="HATPase_c"/>
    <property type="match status" value="1"/>
</dbReference>
<evidence type="ECO:0000313" key="18">
    <source>
        <dbReference type="Proteomes" id="UP000422764"/>
    </source>
</evidence>
<evidence type="ECO:0000256" key="10">
    <source>
        <dbReference type="ARBA" id="ARBA00022840"/>
    </source>
</evidence>